<evidence type="ECO:0008006" key="10">
    <source>
        <dbReference type="Google" id="ProtNLM"/>
    </source>
</evidence>
<dbReference type="Gene3D" id="3.40.50.300">
    <property type="entry name" value="P-loop containing nucleotide triphosphate hydrolases"/>
    <property type="match status" value="2"/>
</dbReference>
<dbReference type="SUPFAM" id="SSF52540">
    <property type="entry name" value="P-loop containing nucleoside triphosphate hydrolases"/>
    <property type="match status" value="1"/>
</dbReference>
<dbReference type="CDD" id="cd18808">
    <property type="entry name" value="SF1_C_Upf1"/>
    <property type="match status" value="1"/>
</dbReference>
<dbReference type="Proteomes" id="UP000480684">
    <property type="component" value="Unassembled WGS sequence"/>
</dbReference>
<evidence type="ECO:0000259" key="6">
    <source>
        <dbReference type="Pfam" id="PF13087"/>
    </source>
</evidence>
<dbReference type="GO" id="GO:0004386">
    <property type="term" value="F:helicase activity"/>
    <property type="evidence" value="ECO:0007669"/>
    <property type="project" value="UniProtKB-KW"/>
</dbReference>
<dbReference type="InterPro" id="IPR047187">
    <property type="entry name" value="SF1_C_Upf1"/>
</dbReference>
<evidence type="ECO:0000256" key="1">
    <source>
        <dbReference type="ARBA" id="ARBA00022741"/>
    </source>
</evidence>
<dbReference type="RefSeq" id="WP_163677052.1">
    <property type="nucleotide sequence ID" value="NZ_JAAIYP010000034.1"/>
</dbReference>
<dbReference type="GO" id="GO:0005524">
    <property type="term" value="F:ATP binding"/>
    <property type="evidence" value="ECO:0007669"/>
    <property type="project" value="UniProtKB-KW"/>
</dbReference>
<organism evidence="8 9">
    <name type="scientific">Magnetospirillum aberrantis SpK</name>
    <dbReference type="NCBI Taxonomy" id="908842"/>
    <lineage>
        <taxon>Bacteria</taxon>
        <taxon>Pseudomonadati</taxon>
        <taxon>Pseudomonadota</taxon>
        <taxon>Alphaproteobacteria</taxon>
        <taxon>Rhodospirillales</taxon>
        <taxon>Rhodospirillaceae</taxon>
        <taxon>Magnetospirillum</taxon>
    </lineage>
</organism>
<accession>A0A7C9QSW3</accession>
<evidence type="ECO:0000259" key="7">
    <source>
        <dbReference type="Pfam" id="PF13091"/>
    </source>
</evidence>
<dbReference type="Gene3D" id="3.30.870.10">
    <property type="entry name" value="Endonuclease Chain A"/>
    <property type="match status" value="1"/>
</dbReference>
<evidence type="ECO:0000256" key="4">
    <source>
        <dbReference type="ARBA" id="ARBA00022840"/>
    </source>
</evidence>
<dbReference type="InterPro" id="IPR025202">
    <property type="entry name" value="PLD-like_dom"/>
</dbReference>
<dbReference type="InterPro" id="IPR050534">
    <property type="entry name" value="Coronavir_polyprotein_1ab"/>
</dbReference>
<keyword evidence="4" id="KW-0067">ATP-binding</keyword>
<evidence type="ECO:0000256" key="3">
    <source>
        <dbReference type="ARBA" id="ARBA00022806"/>
    </source>
</evidence>
<evidence type="ECO:0000256" key="5">
    <source>
        <dbReference type="SAM" id="Coils"/>
    </source>
</evidence>
<keyword evidence="5" id="KW-0175">Coiled coil</keyword>
<keyword evidence="3" id="KW-0347">Helicase</keyword>
<dbReference type="PANTHER" id="PTHR43788:SF8">
    <property type="entry name" value="DNA-BINDING PROTEIN SMUBP-2"/>
    <property type="match status" value="1"/>
</dbReference>
<evidence type="ECO:0000313" key="8">
    <source>
        <dbReference type="EMBL" id="NFV79878.1"/>
    </source>
</evidence>
<dbReference type="Pfam" id="PF13087">
    <property type="entry name" value="AAA_12"/>
    <property type="match status" value="1"/>
</dbReference>
<name>A0A7C9QSW3_9PROT</name>
<evidence type="ECO:0000256" key="2">
    <source>
        <dbReference type="ARBA" id="ARBA00022801"/>
    </source>
</evidence>
<gene>
    <name evidence="8" type="ORF">G4223_07115</name>
</gene>
<proteinExistence type="predicted"/>
<comment type="caution">
    <text evidence="8">The sequence shown here is derived from an EMBL/GenBank/DDBJ whole genome shotgun (WGS) entry which is preliminary data.</text>
</comment>
<protein>
    <recommendedName>
        <fullName evidence="10">PLD phosphodiesterase domain-containing protein</fullName>
    </recommendedName>
</protein>
<dbReference type="GO" id="GO:0016787">
    <property type="term" value="F:hydrolase activity"/>
    <property type="evidence" value="ECO:0007669"/>
    <property type="project" value="UniProtKB-KW"/>
</dbReference>
<feature type="domain" description="DNA2/NAM7 helicase-like C-terminal" evidence="6">
    <location>
        <begin position="845"/>
        <end position="1018"/>
    </location>
</feature>
<feature type="coiled-coil region" evidence="5">
    <location>
        <begin position="475"/>
        <end position="502"/>
    </location>
</feature>
<dbReference type="PANTHER" id="PTHR43788">
    <property type="entry name" value="DNA2/NAM7 HELICASE FAMILY MEMBER"/>
    <property type="match status" value="1"/>
</dbReference>
<dbReference type="EMBL" id="JAAIYP010000034">
    <property type="protein sequence ID" value="NFV79878.1"/>
    <property type="molecule type" value="Genomic_DNA"/>
</dbReference>
<dbReference type="InterPro" id="IPR027417">
    <property type="entry name" value="P-loop_NTPase"/>
</dbReference>
<dbReference type="Pfam" id="PF13091">
    <property type="entry name" value="PLDc_2"/>
    <property type="match status" value="1"/>
</dbReference>
<keyword evidence="1" id="KW-0547">Nucleotide-binding</keyword>
<reference evidence="8 9" key="1">
    <citation type="submission" date="2020-02" db="EMBL/GenBank/DDBJ databases">
        <authorList>
            <person name="Dziuba M."/>
            <person name="Kuznetsov B."/>
            <person name="Mardanov A."/>
            <person name="Ravin N."/>
            <person name="Grouzdev D."/>
        </authorList>
    </citation>
    <scope>NUCLEOTIDE SEQUENCE [LARGE SCALE GENOMIC DNA]</scope>
    <source>
        <strain evidence="8 9">SpK</strain>
    </source>
</reference>
<dbReference type="AlphaFoldDB" id="A0A7C9QSW3"/>
<keyword evidence="2" id="KW-0378">Hydrolase</keyword>
<dbReference type="InterPro" id="IPR041679">
    <property type="entry name" value="DNA2/NAM7-like_C"/>
</dbReference>
<evidence type="ECO:0000313" key="9">
    <source>
        <dbReference type="Proteomes" id="UP000480684"/>
    </source>
</evidence>
<sequence length="1216" mass="131066">MTAPIDILRYWRASLADGQLPSLPDKVPMREVAWDTVCAGRIVADVTKALVGDWQVSGNGKAKGNRAGAKGEPASVPVLIAPLVFIARHHHGNSGRNSDKPYAPLIVPAQMATDGKLSFDPAKHQPWMWRGALEPSAAPEPPLGSLDEFDAFRSSTPRPEDSDWGKLIEYTEGLCKALTGAALADVAIDGYDRGPAMVLAAFPPSSPSKHLIALADALTAEDASLPATLVSACRSGPLRPQMGISDRWDASARHYGQMGADYPLADRQRDAVHHLGACAEGDVLPVNGPPGTGKTTLLQSIVATMVVEAALAGGEPPVIAVTSTNNQAVTNVIDSFAKVEPPAHRQDDPLEGRWLPGVKSFALYLPAASKEVDEGKYHVARLPEYGEPLSGMPADMLQGEAVAAAEVSFLAAAGAAFGKEFTAAADVAAELGNRLAAGAARLRERVALVSALVSRRAARPDHTAVDFASWVKAEAAAAEERIAAHTQAVATARGEADAAREQWKMADIGVGRGLEELFPSGGGLGALLGWLLGFLPSVRAGRWERCRRIVRQVGIEDGPFASLLVPTNLDALRLHLDGCLASLRQRADAEDRRTGEVEREAGKAAAAIRARVDALNVEAEAWLSAEQQWALAAEELCAAAAGIDSVKKISRAELIARPDCVERLLDVTLRHDLFLLATHYWEARWLQSAQALVDDADDPVKAISRKSRQRTEERWRLMACLTPCFVSTLFMLPKHLQFYDPDGDNKNPPLTDFVDLLIVDEAGQVPAEIGGVGLSLGRKALVVGDIHQIEPVWSVGQHIDEGNISRYGLRNQADQLDEAGCRASSGSLMRVARHASAFVGETKNDPGIFLAEHRRCQTPIVAVCNDLVYANRLVPCTPTLSEPILPPLGWANVRSPSGRRGGSRFNAGEAEAIAEWLERHRGEIEQRYGKPIHELVGIVTPFSAQKGEIRSALGRHGIDGDLTVGTVHALQGAEREIVLFSPVHTAEDGGRPFFDRGPNMVNVAVSRARHTFLVFGDMRVFDPERAVGKVPSGVLAKHLFGRPEYEILDALTRPDFVAEGVAAHTIRLDSLEAHRETLREAFERATSRVLVVSPYLSPDALSRDDVEALIAAARGRRVAVTIAFDPELNRKSGHLKPACIEAAGALARAGAEIVERSRIHNKTLAVDDSWIVEGSFNWLSAVRDPSLPYARMERSLRYQGPDAGEFVKDAWREVLG</sequence>
<keyword evidence="9" id="KW-1185">Reference proteome</keyword>
<feature type="domain" description="Phospholipase D-like" evidence="7">
    <location>
        <begin position="1079"/>
        <end position="1178"/>
    </location>
</feature>
<dbReference type="SUPFAM" id="SSF56024">
    <property type="entry name" value="Phospholipase D/nuclease"/>
    <property type="match status" value="1"/>
</dbReference>